<evidence type="ECO:0000313" key="3">
    <source>
        <dbReference type="Proteomes" id="UP000053279"/>
    </source>
</evidence>
<feature type="domain" description="Polymerase nucleotidyl transferase" evidence="1">
    <location>
        <begin position="20"/>
        <end position="74"/>
    </location>
</feature>
<dbReference type="Gene3D" id="3.30.460.10">
    <property type="entry name" value="Beta Polymerase, domain 2"/>
    <property type="match status" value="1"/>
</dbReference>
<dbReference type="Pfam" id="PF01909">
    <property type="entry name" value="NTP_transf_2"/>
    <property type="match status" value="1"/>
</dbReference>
<dbReference type="InterPro" id="IPR002934">
    <property type="entry name" value="Polymerase_NTP_transf_dom"/>
</dbReference>
<dbReference type="SUPFAM" id="SSF81301">
    <property type="entry name" value="Nucleotidyltransferase"/>
    <property type="match status" value="1"/>
</dbReference>
<protein>
    <submittedName>
        <fullName evidence="2">Minimal nucleotidyltransferase</fullName>
    </submittedName>
</protein>
<gene>
    <name evidence="2" type="ORF">Nst1_389</name>
</gene>
<organism evidence="2 3">
    <name type="scientific">Nanobsidianus stetteri</name>
    <dbReference type="NCBI Taxonomy" id="1294122"/>
    <lineage>
        <taxon>Archaea</taxon>
        <taxon>Nanobdellota</taxon>
        <taxon>Candidatus Nanoarchaeia</taxon>
        <taxon>Nanoarchaeales</taxon>
        <taxon>Nanopusillaceae</taxon>
        <taxon>Candidatus Nanobsidianus</taxon>
    </lineage>
</organism>
<sequence>MKARSAIKSQKELLKKAIEVINDIKKEINIIDVYVVGSRARGDYLDTSDLDLVIISDDFKNLRYIERLEKLYKYSKGDIEFFAFTKEEWDNPKSLFIINMKKEAKRLEDLAKYYEINF</sequence>
<dbReference type="EMBL" id="APJZ01000002">
    <property type="protein sequence ID" value="EOD42657.1"/>
    <property type="molecule type" value="Genomic_DNA"/>
</dbReference>
<dbReference type="GO" id="GO:0016779">
    <property type="term" value="F:nucleotidyltransferase activity"/>
    <property type="evidence" value="ECO:0007669"/>
    <property type="project" value="InterPro"/>
</dbReference>
<evidence type="ECO:0000259" key="1">
    <source>
        <dbReference type="Pfam" id="PF01909"/>
    </source>
</evidence>
<dbReference type="PANTHER" id="PTHR43449:SF1">
    <property type="entry name" value="POLYMERASE BETA NUCLEOTIDYLTRANSFERASE DOMAIN-CONTAINING PROTEIN"/>
    <property type="match status" value="1"/>
</dbReference>
<evidence type="ECO:0000313" key="2">
    <source>
        <dbReference type="EMBL" id="EOD42657.1"/>
    </source>
</evidence>
<dbReference type="Proteomes" id="UP000053279">
    <property type="component" value="Unassembled WGS sequence"/>
</dbReference>
<dbReference type="PANTHER" id="PTHR43449">
    <property type="entry name" value="NUCLEOTIDYLTRANSFERASE"/>
    <property type="match status" value="1"/>
</dbReference>
<dbReference type="PATRIC" id="fig|1294122.7.peg.375"/>
<keyword evidence="3" id="KW-1185">Reference proteome</keyword>
<dbReference type="InterPro" id="IPR043519">
    <property type="entry name" value="NT_sf"/>
</dbReference>
<dbReference type="AlphaFoldDB" id="R1E5I9"/>
<dbReference type="CDD" id="cd05403">
    <property type="entry name" value="NT_KNTase_like"/>
    <property type="match status" value="1"/>
</dbReference>
<comment type="caution">
    <text evidence="2">The sequence shown here is derived from an EMBL/GenBank/DDBJ whole genome shotgun (WGS) entry which is preliminary data.</text>
</comment>
<accession>R1E5I9</accession>
<name>R1E5I9_NANST</name>
<keyword evidence="2" id="KW-0808">Transferase</keyword>
<proteinExistence type="predicted"/>
<reference evidence="2 3" key="1">
    <citation type="submission" date="2013-02" db="EMBL/GenBank/DDBJ databases">
        <title>Insights into archaeal evolution and symbiosis from the genomes of a Nanoarchaeon and its crenarchaeal host from Yellowstone National Park.</title>
        <authorList>
            <person name="Podar M."/>
            <person name="Makarova K.S."/>
            <person name="Graham D.E."/>
            <person name="Wolf Y.I."/>
            <person name="Koonin E.V."/>
            <person name="Reysenbach A.-L."/>
        </authorList>
    </citation>
    <scope>NUCLEOTIDE SEQUENCE [LARGE SCALE GENOMIC DNA]</scope>
</reference>